<evidence type="ECO:0000256" key="1">
    <source>
        <dbReference type="ARBA" id="ARBA00004429"/>
    </source>
</evidence>
<dbReference type="PANTHER" id="PTHR30341:SF0">
    <property type="entry name" value="NA(+)_H(+) ANTIPORTER NHAA"/>
    <property type="match status" value="1"/>
</dbReference>
<feature type="transmembrane region" description="Helical" evidence="6">
    <location>
        <begin position="133"/>
        <end position="153"/>
    </location>
</feature>
<evidence type="ECO:0000256" key="2">
    <source>
        <dbReference type="ARBA" id="ARBA00022475"/>
    </source>
</evidence>
<keyword evidence="4 6" id="KW-1133">Transmembrane helix</keyword>
<gene>
    <name evidence="7" type="ORF">MNBD_IGNAVI01-980</name>
</gene>
<reference evidence="7" key="1">
    <citation type="submission" date="2018-06" db="EMBL/GenBank/DDBJ databases">
        <authorList>
            <person name="Zhirakovskaya E."/>
        </authorList>
    </citation>
    <scope>NUCLEOTIDE SEQUENCE</scope>
</reference>
<feature type="transmembrane region" description="Helical" evidence="6">
    <location>
        <begin position="159"/>
        <end position="179"/>
    </location>
</feature>
<feature type="transmembrane region" description="Helical" evidence="6">
    <location>
        <begin position="339"/>
        <end position="363"/>
    </location>
</feature>
<sequence length="439" mass="47384">MKKVTEPRSAFQEFFESESSSGILLILVTILALIVANSPLNELYSTILHAKFSVGFPGAMVDMSVHHWINDGLMAIFFLVIGLEIKRELVSGELSNVRSAVLPIVAALGGAIIPAGIFLIFNSGNEFRTGWGITMATDIAFAVGILTILGSRIPLWAKVFLSALAVVDDLIAVLVIAVFYTADINITALLFAGLSLIGLGILNWRNVSSLAPYLFLGLILWFAVLTSGVHATIAGVLLGFMIPISRKEKDETLAEKAVEGVTLFKRSFDESTDKKKKEIKSEALNFLEDIIVKAESPLHRLEHKLHGFSSFIIVPVFAFANAGVVISSDVLSEAFSSPLTYGIITGLFIGKQIGVFGATWLLAKFGLTNLEQNRETWLIVYGISLLAGIGFTMSLFVSGLAYTDADVIEQSKIGILTASLLAGLLGFFVLKTFTKPSES</sequence>
<keyword evidence="2" id="KW-1003">Cell membrane</keyword>
<feature type="transmembrane region" description="Helical" evidence="6">
    <location>
        <begin position="68"/>
        <end position="85"/>
    </location>
</feature>
<organism evidence="7">
    <name type="scientific">hydrothermal vent metagenome</name>
    <dbReference type="NCBI Taxonomy" id="652676"/>
    <lineage>
        <taxon>unclassified sequences</taxon>
        <taxon>metagenomes</taxon>
        <taxon>ecological metagenomes</taxon>
    </lineage>
</organism>
<dbReference type="GO" id="GO:0015385">
    <property type="term" value="F:sodium:proton antiporter activity"/>
    <property type="evidence" value="ECO:0007669"/>
    <property type="project" value="TreeGrafter"/>
</dbReference>
<dbReference type="Gene3D" id="1.20.1530.10">
    <property type="entry name" value="Na+/H+ antiporter like domain"/>
    <property type="match status" value="1"/>
</dbReference>
<feature type="transmembrane region" description="Helical" evidence="6">
    <location>
        <begin position="21"/>
        <end position="37"/>
    </location>
</feature>
<feature type="transmembrane region" description="Helical" evidence="6">
    <location>
        <begin position="413"/>
        <end position="433"/>
    </location>
</feature>
<keyword evidence="5 6" id="KW-0472">Membrane</keyword>
<dbReference type="PANTHER" id="PTHR30341">
    <property type="entry name" value="SODIUM ION/PROTON ANTIPORTER NHAA-RELATED"/>
    <property type="match status" value="1"/>
</dbReference>
<dbReference type="HAMAP" id="MF_01844">
    <property type="entry name" value="NhaA"/>
    <property type="match status" value="1"/>
</dbReference>
<feature type="transmembrane region" description="Helical" evidence="6">
    <location>
        <begin position="100"/>
        <end position="121"/>
    </location>
</feature>
<proteinExistence type="inferred from homology"/>
<accession>A0A3B1DLF2</accession>
<feature type="transmembrane region" description="Helical" evidence="6">
    <location>
        <begin position="210"/>
        <end position="240"/>
    </location>
</feature>
<name>A0A3B1DLF2_9ZZZZ</name>
<evidence type="ECO:0000256" key="5">
    <source>
        <dbReference type="ARBA" id="ARBA00023136"/>
    </source>
</evidence>
<dbReference type="Pfam" id="PF06965">
    <property type="entry name" value="Na_H_antiport_1"/>
    <property type="match status" value="1"/>
</dbReference>
<evidence type="ECO:0000256" key="3">
    <source>
        <dbReference type="ARBA" id="ARBA00022692"/>
    </source>
</evidence>
<dbReference type="NCBIfam" id="TIGR00773">
    <property type="entry name" value="NhaA"/>
    <property type="match status" value="1"/>
</dbReference>
<dbReference type="EMBL" id="UOGD01000453">
    <property type="protein sequence ID" value="VAX29497.1"/>
    <property type="molecule type" value="Genomic_DNA"/>
</dbReference>
<dbReference type="GO" id="GO:0005886">
    <property type="term" value="C:plasma membrane"/>
    <property type="evidence" value="ECO:0007669"/>
    <property type="project" value="UniProtKB-SubCell"/>
</dbReference>
<keyword evidence="3 6" id="KW-0812">Transmembrane</keyword>
<dbReference type="InterPro" id="IPR023171">
    <property type="entry name" value="Na/H_antiporter_dom_sf"/>
</dbReference>
<evidence type="ECO:0000256" key="4">
    <source>
        <dbReference type="ARBA" id="ARBA00022989"/>
    </source>
</evidence>
<comment type="subcellular location">
    <subcellularLocation>
        <location evidence="1">Cell inner membrane</location>
        <topology evidence="1">Multi-pass membrane protein</topology>
    </subcellularLocation>
</comment>
<dbReference type="GO" id="GO:0006885">
    <property type="term" value="P:regulation of pH"/>
    <property type="evidence" value="ECO:0007669"/>
    <property type="project" value="InterPro"/>
</dbReference>
<dbReference type="AlphaFoldDB" id="A0A3B1DLF2"/>
<feature type="transmembrane region" description="Helical" evidence="6">
    <location>
        <begin position="308"/>
        <end position="327"/>
    </location>
</feature>
<evidence type="ECO:0000313" key="7">
    <source>
        <dbReference type="EMBL" id="VAX29497.1"/>
    </source>
</evidence>
<dbReference type="InterPro" id="IPR004670">
    <property type="entry name" value="NhaA"/>
</dbReference>
<evidence type="ECO:0000256" key="6">
    <source>
        <dbReference type="SAM" id="Phobius"/>
    </source>
</evidence>
<feature type="transmembrane region" description="Helical" evidence="6">
    <location>
        <begin position="186"/>
        <end position="204"/>
    </location>
</feature>
<protein>
    <submittedName>
        <fullName evidence="7">Na+/H+ antiporter NhaA type</fullName>
    </submittedName>
</protein>
<feature type="transmembrane region" description="Helical" evidence="6">
    <location>
        <begin position="375"/>
        <end position="401"/>
    </location>
</feature>